<evidence type="ECO:0000256" key="2">
    <source>
        <dbReference type="ARBA" id="ARBA00007524"/>
    </source>
</evidence>
<feature type="transmembrane region" description="Helical" evidence="6">
    <location>
        <begin position="54"/>
        <end position="74"/>
    </location>
</feature>
<proteinExistence type="inferred from homology"/>
<comment type="subcellular location">
    <subcellularLocation>
        <location evidence="1">Membrane</location>
        <topology evidence="1">Multi-pass membrane protein</topology>
    </subcellularLocation>
</comment>
<dbReference type="PIRSF" id="PIRSF005859">
    <property type="entry name" value="PBR"/>
    <property type="match status" value="1"/>
</dbReference>
<evidence type="ECO:0000256" key="5">
    <source>
        <dbReference type="ARBA" id="ARBA00023136"/>
    </source>
</evidence>
<dbReference type="PANTHER" id="PTHR10057">
    <property type="entry name" value="PERIPHERAL-TYPE BENZODIAZEPINE RECEPTOR"/>
    <property type="match status" value="1"/>
</dbReference>
<gene>
    <name evidence="7" type="ORF">TBK1r_49360</name>
</gene>
<evidence type="ECO:0000256" key="6">
    <source>
        <dbReference type="SAM" id="Phobius"/>
    </source>
</evidence>
<feature type="transmembrane region" description="Helical" evidence="6">
    <location>
        <begin position="110"/>
        <end position="131"/>
    </location>
</feature>
<keyword evidence="5 6" id="KW-0472">Membrane</keyword>
<evidence type="ECO:0000313" key="7">
    <source>
        <dbReference type="EMBL" id="QDV85919.1"/>
    </source>
</evidence>
<feature type="transmembrane region" description="Helical" evidence="6">
    <location>
        <begin position="20"/>
        <end position="42"/>
    </location>
</feature>
<dbReference type="Gene3D" id="1.20.1260.100">
    <property type="entry name" value="TspO/MBR protein"/>
    <property type="match status" value="1"/>
</dbReference>
<protein>
    <submittedName>
        <fullName evidence="7">TspO/MBR family protein</fullName>
    </submittedName>
</protein>
<keyword evidence="3 6" id="KW-0812">Transmembrane</keyword>
<dbReference type="RefSeq" id="WP_145216312.1">
    <property type="nucleotide sequence ID" value="NZ_CP036432.1"/>
</dbReference>
<dbReference type="EMBL" id="CP036432">
    <property type="protein sequence ID" value="QDV85919.1"/>
    <property type="molecule type" value="Genomic_DNA"/>
</dbReference>
<dbReference type="InterPro" id="IPR038330">
    <property type="entry name" value="TspO/MBR-related_sf"/>
</dbReference>
<name>A0ABX5XV57_9BACT</name>
<keyword evidence="8" id="KW-1185">Reference proteome</keyword>
<dbReference type="Proteomes" id="UP000318081">
    <property type="component" value="Chromosome"/>
</dbReference>
<sequence>MAWKDWYDSLAKPSWTPEPATIGLIWQILYPIILLTFTFVFVQAVRKKVPWKVALPFAINLVANLVFTAIQFGLRNLPLAALDILIVWATIIWMMVAVWKHYRWVAAAQLPYFVWVSIATVLQLSITWWNLDR</sequence>
<evidence type="ECO:0000256" key="4">
    <source>
        <dbReference type="ARBA" id="ARBA00022989"/>
    </source>
</evidence>
<accession>A0ABX5XV57</accession>
<dbReference type="PANTHER" id="PTHR10057:SF0">
    <property type="entry name" value="TRANSLOCATOR PROTEIN"/>
    <property type="match status" value="1"/>
</dbReference>
<evidence type="ECO:0000313" key="8">
    <source>
        <dbReference type="Proteomes" id="UP000318081"/>
    </source>
</evidence>
<keyword evidence="4 6" id="KW-1133">Transmembrane helix</keyword>
<reference evidence="7 8" key="1">
    <citation type="submission" date="2019-02" db="EMBL/GenBank/DDBJ databases">
        <title>Deep-cultivation of Planctomycetes and their phenomic and genomic characterization uncovers novel biology.</title>
        <authorList>
            <person name="Wiegand S."/>
            <person name="Jogler M."/>
            <person name="Boedeker C."/>
            <person name="Pinto D."/>
            <person name="Vollmers J."/>
            <person name="Rivas-Marin E."/>
            <person name="Kohn T."/>
            <person name="Peeters S.H."/>
            <person name="Heuer A."/>
            <person name="Rast P."/>
            <person name="Oberbeckmann S."/>
            <person name="Bunk B."/>
            <person name="Jeske O."/>
            <person name="Meyerdierks A."/>
            <person name="Storesund J.E."/>
            <person name="Kallscheuer N."/>
            <person name="Luecker S."/>
            <person name="Lage O.M."/>
            <person name="Pohl T."/>
            <person name="Merkel B.J."/>
            <person name="Hornburger P."/>
            <person name="Mueller R.-W."/>
            <person name="Bruemmer F."/>
            <person name="Labrenz M."/>
            <person name="Spormann A.M."/>
            <person name="Op den Camp H."/>
            <person name="Overmann J."/>
            <person name="Amann R."/>
            <person name="Jetten M.S.M."/>
            <person name="Mascher T."/>
            <person name="Medema M.H."/>
            <person name="Devos D.P."/>
            <person name="Kaster A.-K."/>
            <person name="Ovreas L."/>
            <person name="Rohde M."/>
            <person name="Galperin M.Y."/>
            <person name="Jogler C."/>
        </authorList>
    </citation>
    <scope>NUCLEOTIDE SEQUENCE [LARGE SCALE GENOMIC DNA]</scope>
    <source>
        <strain evidence="7 8">TBK1r</strain>
    </source>
</reference>
<evidence type="ECO:0000256" key="3">
    <source>
        <dbReference type="ARBA" id="ARBA00022692"/>
    </source>
</evidence>
<evidence type="ECO:0000256" key="1">
    <source>
        <dbReference type="ARBA" id="ARBA00004141"/>
    </source>
</evidence>
<dbReference type="Pfam" id="PF03073">
    <property type="entry name" value="TspO_MBR"/>
    <property type="match status" value="1"/>
</dbReference>
<feature type="transmembrane region" description="Helical" evidence="6">
    <location>
        <begin position="80"/>
        <end position="98"/>
    </location>
</feature>
<comment type="similarity">
    <text evidence="2">Belongs to the TspO/BZRP family.</text>
</comment>
<dbReference type="CDD" id="cd15904">
    <property type="entry name" value="TSPO_MBR"/>
    <property type="match status" value="1"/>
</dbReference>
<dbReference type="InterPro" id="IPR004307">
    <property type="entry name" value="TspO_MBR"/>
</dbReference>
<organism evidence="7 8">
    <name type="scientific">Stieleria magnilauensis</name>
    <dbReference type="NCBI Taxonomy" id="2527963"/>
    <lineage>
        <taxon>Bacteria</taxon>
        <taxon>Pseudomonadati</taxon>
        <taxon>Planctomycetota</taxon>
        <taxon>Planctomycetia</taxon>
        <taxon>Pirellulales</taxon>
        <taxon>Pirellulaceae</taxon>
        <taxon>Stieleria</taxon>
    </lineage>
</organism>